<evidence type="ECO:0000313" key="1">
    <source>
        <dbReference type="EMBL" id="OAA53785.1"/>
    </source>
</evidence>
<dbReference type="PANTHER" id="PTHR28037">
    <property type="entry name" value="ALCOHOL O-ACETYLTRANSFERASE 1-RELATED"/>
    <property type="match status" value="1"/>
</dbReference>
<dbReference type="InterPro" id="IPR023213">
    <property type="entry name" value="CAT-like_dom_sf"/>
</dbReference>
<gene>
    <name evidence="1" type="ORF">SPI_09230</name>
</gene>
<evidence type="ECO:0000313" key="2">
    <source>
        <dbReference type="Proteomes" id="UP000076874"/>
    </source>
</evidence>
<organism evidence="1 2">
    <name type="scientific">Niveomyces insectorum RCEF 264</name>
    <dbReference type="NCBI Taxonomy" id="1081102"/>
    <lineage>
        <taxon>Eukaryota</taxon>
        <taxon>Fungi</taxon>
        <taxon>Dikarya</taxon>
        <taxon>Ascomycota</taxon>
        <taxon>Pezizomycotina</taxon>
        <taxon>Sordariomycetes</taxon>
        <taxon>Hypocreomycetidae</taxon>
        <taxon>Hypocreales</taxon>
        <taxon>Cordycipitaceae</taxon>
        <taxon>Niveomyces</taxon>
    </lineage>
</organism>
<sequence length="522" mass="56701">MVASGTVIRPLGGYEQYSSSRHSLGLYESVITICRYALPTTPTLAEEQIRASIQAAVATVVRDKLPALRVGLLGEETKKPVYVAVPSLDLDDHVEWRMVAPGLSAAAYDAQLMRQLEDGTARAWPDVGTHPPWRLVVHLNRPEGWADLAFAFHHATGDGKSGQIFHTHLVETLNEQQHAATNATDAANATAQAQQPGTSVLTFTDVPALVPPQEELVRFTISWGYMIREVWSALGPSWFQSTPSPATAAYTGKRTCLEPKLKGHKRVFHISAQHAAALLAGCRANGTTLTALLHGLLLVSFARRFPAAVAPTFVCDTPISLRPFAQLPPASTMDINRSMANLVCDYAYTFDPAVVADGRAQSTNDDDDRKVWRAAAAFGASLKARLATITHNNIMGLLGWVSDWHQWWLDHGDQPRKATWVVSNVGSLSATGARVVAGTLPAAESPWRLTRNFYVQSSTGKDALISLNVASIQGGEMSFHTAWHDGVIDDHVGDELTADLQECLVRFGQTGRFDVPSRLSTC</sequence>
<dbReference type="InterPro" id="IPR052058">
    <property type="entry name" value="Alcohol_O-acetyltransferase"/>
</dbReference>
<dbReference type="Pfam" id="PF07247">
    <property type="entry name" value="AATase"/>
    <property type="match status" value="1"/>
</dbReference>
<keyword evidence="2" id="KW-1185">Reference proteome</keyword>
<dbReference type="STRING" id="1081102.A0A162I8Q9"/>
<dbReference type="OrthoDB" id="2150604at2759"/>
<dbReference type="PANTHER" id="PTHR28037:SF1">
    <property type="entry name" value="ALCOHOL O-ACETYLTRANSFERASE 1-RELATED"/>
    <property type="match status" value="1"/>
</dbReference>
<name>A0A162I8Q9_9HYPO</name>
<dbReference type="AlphaFoldDB" id="A0A162I8Q9"/>
<dbReference type="Gene3D" id="3.30.559.30">
    <property type="entry name" value="Nonribosomal peptide synthetase, condensation domain"/>
    <property type="match status" value="1"/>
</dbReference>
<reference evidence="1 2" key="1">
    <citation type="journal article" date="2016" name="Genome Biol. Evol.">
        <title>Divergent and convergent evolution of fungal pathogenicity.</title>
        <authorList>
            <person name="Shang Y."/>
            <person name="Xiao G."/>
            <person name="Zheng P."/>
            <person name="Cen K."/>
            <person name="Zhan S."/>
            <person name="Wang C."/>
        </authorList>
    </citation>
    <scope>NUCLEOTIDE SEQUENCE [LARGE SCALE GENOMIC DNA]</scope>
    <source>
        <strain evidence="1 2">RCEF 264</strain>
    </source>
</reference>
<dbReference type="Proteomes" id="UP000076874">
    <property type="component" value="Unassembled WGS sequence"/>
</dbReference>
<comment type="caution">
    <text evidence="1">The sequence shown here is derived from an EMBL/GenBank/DDBJ whole genome shotgun (WGS) entry which is preliminary data.</text>
</comment>
<dbReference type="Gene3D" id="3.30.559.10">
    <property type="entry name" value="Chloramphenicol acetyltransferase-like domain"/>
    <property type="match status" value="1"/>
</dbReference>
<accession>A0A162I8Q9</accession>
<protein>
    <submittedName>
        <fullName evidence="1">Alcohol acetyltransferase</fullName>
    </submittedName>
</protein>
<dbReference type="EMBL" id="AZHD01000027">
    <property type="protein sequence ID" value="OAA53785.1"/>
    <property type="molecule type" value="Genomic_DNA"/>
</dbReference>
<dbReference type="SUPFAM" id="SSF52777">
    <property type="entry name" value="CoA-dependent acyltransferases"/>
    <property type="match status" value="2"/>
</dbReference>
<proteinExistence type="predicted"/>
<dbReference type="InterPro" id="IPR010828">
    <property type="entry name" value="Atf2/Sli1-like"/>
</dbReference>
<dbReference type="GO" id="GO:0008080">
    <property type="term" value="F:N-acetyltransferase activity"/>
    <property type="evidence" value="ECO:0007669"/>
    <property type="project" value="TreeGrafter"/>
</dbReference>
<keyword evidence="1" id="KW-0808">Transferase</keyword>